<keyword evidence="2" id="KW-1185">Reference proteome</keyword>
<dbReference type="RefSeq" id="WP_204978921.1">
    <property type="nucleotide sequence ID" value="NZ_JBHTII010000001.1"/>
</dbReference>
<sequence length="56" mass="6512">MARTIVAEVCPHCRSLDVRATEPRWFVVEFPRRGELDDGWVDRLEFACRTCGGTWD</sequence>
<organism evidence="1 2">
    <name type="scientific">Microbacterium insulae</name>
    <dbReference type="NCBI Taxonomy" id="483014"/>
    <lineage>
        <taxon>Bacteria</taxon>
        <taxon>Bacillati</taxon>
        <taxon>Actinomycetota</taxon>
        <taxon>Actinomycetes</taxon>
        <taxon>Micrococcales</taxon>
        <taxon>Microbacteriaceae</taxon>
        <taxon>Microbacterium</taxon>
    </lineage>
</organism>
<proteinExistence type="predicted"/>
<dbReference type="EMBL" id="JBHTII010000001">
    <property type="protein sequence ID" value="MFD0791126.1"/>
    <property type="molecule type" value="Genomic_DNA"/>
</dbReference>
<accession>A0ABW3AJH2</accession>
<gene>
    <name evidence="1" type="ORF">ACFQ0P_12010</name>
</gene>
<reference evidence="2" key="1">
    <citation type="journal article" date="2019" name="Int. J. Syst. Evol. Microbiol.">
        <title>The Global Catalogue of Microorganisms (GCM) 10K type strain sequencing project: providing services to taxonomists for standard genome sequencing and annotation.</title>
        <authorList>
            <consortium name="The Broad Institute Genomics Platform"/>
            <consortium name="The Broad Institute Genome Sequencing Center for Infectious Disease"/>
            <person name="Wu L."/>
            <person name="Ma J."/>
        </authorList>
    </citation>
    <scope>NUCLEOTIDE SEQUENCE [LARGE SCALE GENOMIC DNA]</scope>
    <source>
        <strain evidence="2">CCUG 54523</strain>
    </source>
</reference>
<comment type="caution">
    <text evidence="1">The sequence shown here is derived from an EMBL/GenBank/DDBJ whole genome shotgun (WGS) entry which is preliminary data.</text>
</comment>
<evidence type="ECO:0000313" key="2">
    <source>
        <dbReference type="Proteomes" id="UP001597055"/>
    </source>
</evidence>
<protein>
    <submittedName>
        <fullName evidence="1">Uncharacterized protein</fullName>
    </submittedName>
</protein>
<dbReference type="Proteomes" id="UP001597055">
    <property type="component" value="Unassembled WGS sequence"/>
</dbReference>
<evidence type="ECO:0000313" key="1">
    <source>
        <dbReference type="EMBL" id="MFD0791126.1"/>
    </source>
</evidence>
<name>A0ABW3AJH2_9MICO</name>